<keyword evidence="5" id="KW-1185">Reference proteome</keyword>
<dbReference type="Pfam" id="PF00089">
    <property type="entry name" value="Trypsin"/>
    <property type="match status" value="1"/>
</dbReference>
<dbReference type="InParanoid" id="A0A163JBP7"/>
<comment type="similarity">
    <text evidence="1">Belongs to the peptidase S1 family.</text>
</comment>
<reference evidence="4" key="1">
    <citation type="submission" date="2016-04" db="EMBL/GenBank/DDBJ databases">
        <authorList>
            <person name="Evans L.H."/>
            <person name="Alamgir A."/>
            <person name="Owens N."/>
            <person name="Weber N.D."/>
            <person name="Virtaneva K."/>
            <person name="Barbian K."/>
            <person name="Babar A."/>
            <person name="Rosenke K."/>
        </authorList>
    </citation>
    <scope>NUCLEOTIDE SEQUENCE [LARGE SCALE GENOMIC DNA]</scope>
    <source>
        <strain evidence="4">CBS 101.48</strain>
    </source>
</reference>
<keyword evidence="2" id="KW-1015">Disulfide bond</keyword>
<dbReference type="InterPro" id="IPR043504">
    <property type="entry name" value="Peptidase_S1_PA_chymotrypsin"/>
</dbReference>
<dbReference type="Proteomes" id="UP000078561">
    <property type="component" value="Unassembled WGS sequence"/>
</dbReference>
<protein>
    <recommendedName>
        <fullName evidence="3">Peptidase S1 domain-containing protein</fullName>
    </recommendedName>
</protein>
<dbReference type="PANTHER" id="PTHR24276">
    <property type="entry name" value="POLYSERASE-RELATED"/>
    <property type="match status" value="1"/>
</dbReference>
<proteinExistence type="inferred from homology"/>
<sequence>MVVSCIQQGTTVTDSTIYPFYVMLGNPHVCGGTLLSLNPPKVLTAAHCVLGSPHPSIYINAKQKNPYFVGYGHADRRQQRMISVVDWTIHPTYEDGDANKPTDRPPQYDVAILTLASPLAPSKYVAIATIGSPSPDRHIPHLEGALIGYGYRATNLPESTVLQRVTLQVDDYQPQTSSMVNAVATYDISNRMACHGDSGSPLVAQLPYTSAKHTNQPPRVQSFVIGTLARIYGVRDPDPDHPTCPTMTHSDTTIIESFVNLVPLLPWISDITNLTIEELTTPPTPAAIEESRDDWDTAASRHRHTAPSLSGSIGRLFMFDSHTSTDDDNYRLSTSSLGIGHALFPHLLSDTSGAVSSSCPCIYYLCSLSLLSLFLVSFFP</sequence>
<dbReference type="InterPro" id="IPR009003">
    <property type="entry name" value="Peptidase_S1_PA"/>
</dbReference>
<evidence type="ECO:0000259" key="3">
    <source>
        <dbReference type="PROSITE" id="PS50240"/>
    </source>
</evidence>
<feature type="domain" description="Peptidase S1" evidence="3">
    <location>
        <begin position="6"/>
        <end position="273"/>
    </location>
</feature>
<evidence type="ECO:0000256" key="2">
    <source>
        <dbReference type="ARBA" id="ARBA00023157"/>
    </source>
</evidence>
<dbReference type="PANTHER" id="PTHR24276:SF98">
    <property type="entry name" value="FI18310P1-RELATED"/>
    <property type="match status" value="1"/>
</dbReference>
<dbReference type="PRINTS" id="PR00722">
    <property type="entry name" value="CHYMOTRYPSIN"/>
</dbReference>
<dbReference type="PROSITE" id="PS00134">
    <property type="entry name" value="TRYPSIN_HIS"/>
    <property type="match status" value="1"/>
</dbReference>
<dbReference type="OMA" id="TENRVAC"/>
<evidence type="ECO:0000313" key="4">
    <source>
        <dbReference type="EMBL" id="SAL98243.1"/>
    </source>
</evidence>
<dbReference type="SMART" id="SM00020">
    <property type="entry name" value="Tryp_SPc"/>
    <property type="match status" value="1"/>
</dbReference>
<dbReference type="EMBL" id="LT552062">
    <property type="protein sequence ID" value="SAL98243.1"/>
    <property type="molecule type" value="Genomic_DNA"/>
</dbReference>
<dbReference type="AlphaFoldDB" id="A0A163JBP7"/>
<dbReference type="OrthoDB" id="6380398at2759"/>
<dbReference type="STRING" id="4829.A0A163JBP7"/>
<dbReference type="InterPro" id="IPR050430">
    <property type="entry name" value="Peptidase_S1"/>
</dbReference>
<dbReference type="GO" id="GO:0006508">
    <property type="term" value="P:proteolysis"/>
    <property type="evidence" value="ECO:0007669"/>
    <property type="project" value="InterPro"/>
</dbReference>
<dbReference type="InterPro" id="IPR001314">
    <property type="entry name" value="Peptidase_S1A"/>
</dbReference>
<dbReference type="PROSITE" id="PS50240">
    <property type="entry name" value="TRYPSIN_DOM"/>
    <property type="match status" value="1"/>
</dbReference>
<gene>
    <name evidence="4" type="primary">ABSGL_03772.1 scaffold 4673</name>
</gene>
<evidence type="ECO:0000256" key="1">
    <source>
        <dbReference type="ARBA" id="ARBA00007664"/>
    </source>
</evidence>
<dbReference type="InterPro" id="IPR001254">
    <property type="entry name" value="Trypsin_dom"/>
</dbReference>
<dbReference type="SUPFAM" id="SSF50494">
    <property type="entry name" value="Trypsin-like serine proteases"/>
    <property type="match status" value="1"/>
</dbReference>
<evidence type="ECO:0000313" key="5">
    <source>
        <dbReference type="Proteomes" id="UP000078561"/>
    </source>
</evidence>
<name>A0A163JBP7_ABSGL</name>
<dbReference type="GO" id="GO:0004252">
    <property type="term" value="F:serine-type endopeptidase activity"/>
    <property type="evidence" value="ECO:0007669"/>
    <property type="project" value="InterPro"/>
</dbReference>
<dbReference type="Gene3D" id="2.40.10.10">
    <property type="entry name" value="Trypsin-like serine proteases"/>
    <property type="match status" value="1"/>
</dbReference>
<dbReference type="InterPro" id="IPR018114">
    <property type="entry name" value="TRYPSIN_HIS"/>
</dbReference>
<accession>A0A163JBP7</accession>
<organism evidence="4">
    <name type="scientific">Absidia glauca</name>
    <name type="common">Pin mould</name>
    <dbReference type="NCBI Taxonomy" id="4829"/>
    <lineage>
        <taxon>Eukaryota</taxon>
        <taxon>Fungi</taxon>
        <taxon>Fungi incertae sedis</taxon>
        <taxon>Mucoromycota</taxon>
        <taxon>Mucoromycotina</taxon>
        <taxon>Mucoromycetes</taxon>
        <taxon>Mucorales</taxon>
        <taxon>Cunninghamellaceae</taxon>
        <taxon>Absidia</taxon>
    </lineage>
</organism>